<accession>A0A7I8W6G2</accession>
<dbReference type="InterPro" id="IPR039269">
    <property type="entry name" value="ANKFN1"/>
</dbReference>
<dbReference type="InterPro" id="IPR000159">
    <property type="entry name" value="RA_dom"/>
</dbReference>
<evidence type="ECO:0000256" key="2">
    <source>
        <dbReference type="SAM" id="MobiDB-lite"/>
    </source>
</evidence>
<feature type="compositionally biased region" description="Basic and acidic residues" evidence="2">
    <location>
        <begin position="138"/>
        <end position="153"/>
    </location>
</feature>
<dbReference type="InterPro" id="IPR002110">
    <property type="entry name" value="Ankyrin_rpt"/>
</dbReference>
<dbReference type="Pfam" id="PF00041">
    <property type="entry name" value="fn3"/>
    <property type="match status" value="1"/>
</dbReference>
<dbReference type="PANTHER" id="PTHR21437">
    <property type="entry name" value="WIDE AWAKE"/>
    <property type="match status" value="1"/>
</dbReference>
<name>A0A7I8W6G2_9ANNE</name>
<evidence type="ECO:0000259" key="3">
    <source>
        <dbReference type="PROSITE" id="PS50200"/>
    </source>
</evidence>
<evidence type="ECO:0000313" key="5">
    <source>
        <dbReference type="EMBL" id="CAD5123765.1"/>
    </source>
</evidence>
<keyword evidence="6" id="KW-1185">Reference proteome</keyword>
<dbReference type="GO" id="GO:0007165">
    <property type="term" value="P:signal transduction"/>
    <property type="evidence" value="ECO:0007669"/>
    <property type="project" value="InterPro"/>
</dbReference>
<feature type="region of interest" description="Disordered" evidence="2">
    <location>
        <begin position="138"/>
        <end position="209"/>
    </location>
</feature>
<dbReference type="InterPro" id="IPR036770">
    <property type="entry name" value="Ankyrin_rpt-contain_sf"/>
</dbReference>
<comment type="caution">
    <text evidence="5">The sequence shown here is derived from an EMBL/GenBank/DDBJ whole genome shotgun (WGS) entry which is preliminary data.</text>
</comment>
<gene>
    <name evidence="5" type="ORF">DGYR_LOCUS11405</name>
</gene>
<dbReference type="Pfam" id="PF13637">
    <property type="entry name" value="Ank_4"/>
    <property type="match status" value="1"/>
</dbReference>
<dbReference type="InterPro" id="IPR013783">
    <property type="entry name" value="Ig-like_fold"/>
</dbReference>
<reference evidence="5 6" key="1">
    <citation type="submission" date="2020-08" db="EMBL/GenBank/DDBJ databases">
        <authorList>
            <person name="Hejnol A."/>
        </authorList>
    </citation>
    <scope>NUCLEOTIDE SEQUENCE [LARGE SCALE GENOMIC DNA]</scope>
</reference>
<dbReference type="Gene3D" id="1.25.40.20">
    <property type="entry name" value="Ankyrin repeat-containing domain"/>
    <property type="match status" value="1"/>
</dbReference>
<evidence type="ECO:0000259" key="4">
    <source>
        <dbReference type="PROSITE" id="PS50853"/>
    </source>
</evidence>
<feature type="region of interest" description="Disordered" evidence="2">
    <location>
        <begin position="897"/>
        <end position="917"/>
    </location>
</feature>
<feature type="domain" description="Ras-associating" evidence="3">
    <location>
        <begin position="925"/>
        <end position="1026"/>
    </location>
</feature>
<dbReference type="PROSITE" id="PS50853">
    <property type="entry name" value="FN3"/>
    <property type="match status" value="1"/>
</dbReference>
<dbReference type="EMBL" id="CAJFCJ010000019">
    <property type="protein sequence ID" value="CAD5123765.1"/>
    <property type="molecule type" value="Genomic_DNA"/>
</dbReference>
<dbReference type="GO" id="GO:0000132">
    <property type="term" value="P:establishment of mitotic spindle orientation"/>
    <property type="evidence" value="ECO:0007669"/>
    <property type="project" value="TreeGrafter"/>
</dbReference>
<protein>
    <submittedName>
        <fullName evidence="5">DgyrCDS12074</fullName>
    </submittedName>
</protein>
<dbReference type="AlphaFoldDB" id="A0A7I8W6G2"/>
<proteinExistence type="predicted"/>
<dbReference type="Proteomes" id="UP000549394">
    <property type="component" value="Unassembled WGS sequence"/>
</dbReference>
<dbReference type="SUPFAM" id="SSF48403">
    <property type="entry name" value="Ankyrin repeat"/>
    <property type="match status" value="1"/>
</dbReference>
<feature type="compositionally biased region" description="Low complexity" evidence="2">
    <location>
        <begin position="184"/>
        <end position="196"/>
    </location>
</feature>
<dbReference type="PROSITE" id="PS50200">
    <property type="entry name" value="RA"/>
    <property type="match status" value="1"/>
</dbReference>
<dbReference type="GO" id="GO:0005819">
    <property type="term" value="C:spindle"/>
    <property type="evidence" value="ECO:0007669"/>
    <property type="project" value="TreeGrafter"/>
</dbReference>
<dbReference type="CDD" id="cd00063">
    <property type="entry name" value="FN3"/>
    <property type="match status" value="1"/>
</dbReference>
<dbReference type="SMART" id="SM00060">
    <property type="entry name" value="FN3"/>
    <property type="match status" value="1"/>
</dbReference>
<evidence type="ECO:0000256" key="1">
    <source>
        <dbReference type="PROSITE-ProRule" id="PRU00023"/>
    </source>
</evidence>
<dbReference type="Gene3D" id="2.60.40.10">
    <property type="entry name" value="Immunoglobulins"/>
    <property type="match status" value="1"/>
</dbReference>
<evidence type="ECO:0000313" key="6">
    <source>
        <dbReference type="Proteomes" id="UP000549394"/>
    </source>
</evidence>
<sequence length="1033" mass="116890">MMSDGRAKLLWRRLFDKFRLSKKALEKRKFFHRSKTVGEIPESLLQQSYSCIPSPTEWIRPRRPIRLIETENKSSSPGLLRTPDIQLETRSASPSPNVSRNRRFKSPLYKVASSTENVPNVVPHIVATLDENLSEKSWTRLGRKDQKEEENRGHIKRRHQRSHSVDCTDAVRVSSSRNRKLERSSSIPTSPLLTTPAACKKSPKPRRFNKKRQPFAEIDLFNAIGEGIFDKVEQILKSAEVNVNCSNEDGMTPLDIASLINHVPLIKLLLTFGAKENFNGIGKSDKMLEELIRKTIHSMGDGMKKDDDFSKLNFKLELLRRMKTTLERSKLPNPPSNVQLSVRSVDSLLVSFDEPLPPCGAITVKYKIEWSKTVSFRPLAGSEVVIGDAVKCFTIYQLQTGVPYYVRVSFGNVKGFSNPSVSCPLFAVPSNWREVEKSKPRMEGKMEELDSLLIDSNCIESNSATVGSKKVTIVKKSLKNLFSSTSRFQRHLRRGVYLCCLVYQTDKVLLTTDDYLPCVEVEENATLTQSDLLWFMKVACSWNDVKQLKSDLEKTTSGSLESRLKLLLAIIQLQTSLGISDLGRLRSIPVHSNGVLILVSVLKLKSTKDVACNHAKWCSISKLEKRYDDSDMLMTKTKEIIQEHEAGERRLKEGLYVAYLKLKCSLDKMHVLVDSHAPNILPHQKVRDCPNITKDEWVFLKNMGTPETCSFLDDEQCGRMICFQKKLISACRQLMIRLGVKEDEALSHRLYDVEAVEMSDGITLILILPPAETLCTIPGNTDVCPPGHVVLPVQAFEMAYAWTYEREFIQKYSHLSLTVETNLMLSQQAQREAFSTKELLEAKLRVDRFASIRSQLEDVWRSTRWTMDAVSFARAKGQTQGVPLNILYATIASPNESPTWRRSDEGDSRSCSTDAGYQSDRNEIESATLRVYAAYECGLALGSCVKLRVTSRTTARKVVQLVIQQLNRAVLINGKSGPIYSDDELDDFCLSYVMHGIERIIADHHSPISNKSASQKARFYVRPKHQCLYATSV</sequence>
<dbReference type="InterPro" id="IPR003961">
    <property type="entry name" value="FN3_dom"/>
</dbReference>
<feature type="domain" description="Fibronectin type-III" evidence="4">
    <location>
        <begin position="334"/>
        <end position="430"/>
    </location>
</feature>
<feature type="repeat" description="ANK" evidence="1">
    <location>
        <begin position="249"/>
        <end position="281"/>
    </location>
</feature>
<organism evidence="5 6">
    <name type="scientific">Dimorphilus gyrociliatus</name>
    <dbReference type="NCBI Taxonomy" id="2664684"/>
    <lineage>
        <taxon>Eukaryota</taxon>
        <taxon>Metazoa</taxon>
        <taxon>Spiralia</taxon>
        <taxon>Lophotrochozoa</taxon>
        <taxon>Annelida</taxon>
        <taxon>Polychaeta</taxon>
        <taxon>Polychaeta incertae sedis</taxon>
        <taxon>Dinophilidae</taxon>
        <taxon>Dimorphilus</taxon>
    </lineage>
</organism>
<dbReference type="PROSITE" id="PS50297">
    <property type="entry name" value="ANK_REP_REGION"/>
    <property type="match status" value="1"/>
</dbReference>
<dbReference type="GO" id="GO:0061172">
    <property type="term" value="P:regulation of establishment of bipolar cell polarity"/>
    <property type="evidence" value="ECO:0007669"/>
    <property type="project" value="TreeGrafter"/>
</dbReference>
<feature type="compositionally biased region" description="Basic and acidic residues" evidence="2">
    <location>
        <begin position="899"/>
        <end position="908"/>
    </location>
</feature>
<dbReference type="PANTHER" id="PTHR21437:SF1">
    <property type="entry name" value="WIDE AWAKE"/>
    <property type="match status" value="1"/>
</dbReference>
<dbReference type="SUPFAM" id="SSF49265">
    <property type="entry name" value="Fibronectin type III"/>
    <property type="match status" value="1"/>
</dbReference>
<dbReference type="PROSITE" id="PS50088">
    <property type="entry name" value="ANK_REPEAT"/>
    <property type="match status" value="1"/>
</dbReference>
<dbReference type="OrthoDB" id="2428204at2759"/>
<dbReference type="InterPro" id="IPR036116">
    <property type="entry name" value="FN3_sf"/>
</dbReference>
<keyword evidence="1" id="KW-0040">ANK repeat</keyword>